<feature type="compositionally biased region" description="Basic and acidic residues" evidence="10">
    <location>
        <begin position="567"/>
        <end position="588"/>
    </location>
</feature>
<evidence type="ECO:0000256" key="1">
    <source>
        <dbReference type="ARBA" id="ARBA00004240"/>
    </source>
</evidence>
<dbReference type="GeneID" id="63713424"/>
<dbReference type="InterPro" id="IPR011990">
    <property type="entry name" value="TPR-like_helical_dom_sf"/>
</dbReference>
<evidence type="ECO:0000256" key="2">
    <source>
        <dbReference type="ARBA" id="ARBA00004496"/>
    </source>
</evidence>
<organism evidence="12 13">
    <name type="scientific">Drechmeria coniospora</name>
    <name type="common">Nematophagous fungus</name>
    <name type="synonym">Meria coniospora</name>
    <dbReference type="NCBI Taxonomy" id="98403"/>
    <lineage>
        <taxon>Eukaryota</taxon>
        <taxon>Fungi</taxon>
        <taxon>Dikarya</taxon>
        <taxon>Ascomycota</taxon>
        <taxon>Pezizomycotina</taxon>
        <taxon>Sordariomycetes</taxon>
        <taxon>Hypocreomycetidae</taxon>
        <taxon>Hypocreales</taxon>
        <taxon>Ophiocordycipitaceae</taxon>
        <taxon>Drechmeria</taxon>
    </lineage>
</organism>
<dbReference type="PANTHER" id="PTHR14094">
    <property type="entry name" value="SIGNAL RECOGNITION PARTICLE 72"/>
    <property type="match status" value="1"/>
</dbReference>
<evidence type="ECO:0000256" key="7">
    <source>
        <dbReference type="ARBA" id="ARBA00023135"/>
    </source>
</evidence>
<dbReference type="GO" id="GO:0006614">
    <property type="term" value="P:SRP-dependent cotranslational protein targeting to membrane"/>
    <property type="evidence" value="ECO:0007669"/>
    <property type="project" value="UniProtKB-UniRule"/>
</dbReference>
<dbReference type="EMBL" id="LAYC01000001">
    <property type="protein sequence ID" value="KYK59648.1"/>
    <property type="molecule type" value="Genomic_DNA"/>
</dbReference>
<protein>
    <recommendedName>
        <fullName evidence="4 9">Signal recognition particle subunit SRP72</fullName>
    </recommendedName>
</protein>
<gene>
    <name evidence="12" type="ORF">DCS_00781</name>
</gene>
<feature type="compositionally biased region" description="Basic residues" evidence="10">
    <location>
        <begin position="589"/>
        <end position="600"/>
    </location>
</feature>
<dbReference type="SUPFAM" id="SSF48452">
    <property type="entry name" value="TPR-like"/>
    <property type="match status" value="1"/>
</dbReference>
<feature type="region of interest" description="Disordered" evidence="10">
    <location>
        <begin position="566"/>
        <end position="641"/>
    </location>
</feature>
<evidence type="ECO:0000313" key="13">
    <source>
        <dbReference type="Proteomes" id="UP000076580"/>
    </source>
</evidence>
<dbReference type="PIRSF" id="PIRSF038922">
    <property type="entry name" value="SRP72"/>
    <property type="match status" value="1"/>
</dbReference>
<comment type="subcellular location">
    <subcellularLocation>
        <location evidence="2 9">Cytoplasm</location>
    </subcellularLocation>
    <subcellularLocation>
        <location evidence="1">Endoplasmic reticulum</location>
    </subcellularLocation>
</comment>
<evidence type="ECO:0000256" key="9">
    <source>
        <dbReference type="PIRNR" id="PIRNR038922"/>
    </source>
</evidence>
<evidence type="ECO:0000256" key="8">
    <source>
        <dbReference type="ARBA" id="ARBA00023274"/>
    </source>
</evidence>
<keyword evidence="5 9" id="KW-0963">Cytoplasm</keyword>
<dbReference type="InParanoid" id="A0A151GRF7"/>
<dbReference type="Proteomes" id="UP000076580">
    <property type="component" value="Chromosome 01"/>
</dbReference>
<dbReference type="GO" id="GO:0043022">
    <property type="term" value="F:ribosome binding"/>
    <property type="evidence" value="ECO:0007669"/>
    <property type="project" value="TreeGrafter"/>
</dbReference>
<dbReference type="FunCoup" id="A0A151GRF7">
    <property type="interactions" value="880"/>
</dbReference>
<evidence type="ECO:0000259" key="11">
    <source>
        <dbReference type="Pfam" id="PF08492"/>
    </source>
</evidence>
<dbReference type="Gene3D" id="1.25.40.10">
    <property type="entry name" value="Tetratricopeptide repeat domain"/>
    <property type="match status" value="1"/>
</dbReference>
<evidence type="ECO:0000256" key="5">
    <source>
        <dbReference type="ARBA" id="ARBA00022490"/>
    </source>
</evidence>
<dbReference type="InterPro" id="IPR013699">
    <property type="entry name" value="Signal_recog_part_SRP72_RNA-bd"/>
</dbReference>
<dbReference type="InterPro" id="IPR031545">
    <property type="entry name" value="SRP72_TPR-like"/>
</dbReference>
<accession>A0A151GRF7</accession>
<evidence type="ECO:0000256" key="10">
    <source>
        <dbReference type="SAM" id="MobiDB-lite"/>
    </source>
</evidence>
<dbReference type="GO" id="GO:0005783">
    <property type="term" value="C:endoplasmic reticulum"/>
    <property type="evidence" value="ECO:0007669"/>
    <property type="project" value="UniProtKB-SubCell"/>
</dbReference>
<comment type="similarity">
    <text evidence="3 9">Belongs to the SRP72 family.</text>
</comment>
<feature type="domain" description="Signal recognition particle SRP72 subunit RNA-binding" evidence="11">
    <location>
        <begin position="550"/>
        <end position="591"/>
    </location>
</feature>
<reference evidence="12 13" key="1">
    <citation type="journal article" date="2016" name="Sci. Rep.">
        <title>Insights into Adaptations to a Near-Obligate Nematode Endoparasitic Lifestyle from the Finished Genome of Drechmeria coniospora.</title>
        <authorList>
            <person name="Zhang L."/>
            <person name="Zhou Z."/>
            <person name="Guo Q."/>
            <person name="Fokkens L."/>
            <person name="Miskei M."/>
            <person name="Pocsi I."/>
            <person name="Zhang W."/>
            <person name="Chen M."/>
            <person name="Wang L."/>
            <person name="Sun Y."/>
            <person name="Donzelli B.G."/>
            <person name="Gibson D.M."/>
            <person name="Nelson D.R."/>
            <person name="Luo J.G."/>
            <person name="Rep M."/>
            <person name="Liu H."/>
            <person name="Yang S."/>
            <person name="Wang J."/>
            <person name="Krasnoff S.B."/>
            <person name="Xu Y."/>
            <person name="Molnar I."/>
            <person name="Lin M."/>
        </authorList>
    </citation>
    <scope>NUCLEOTIDE SEQUENCE [LARGE SCALE GENOMIC DNA]</scope>
    <source>
        <strain evidence="12 13">ARSEF 6962</strain>
    </source>
</reference>
<evidence type="ECO:0000313" key="12">
    <source>
        <dbReference type="EMBL" id="KYK59648.1"/>
    </source>
</evidence>
<dbReference type="GO" id="GO:0005786">
    <property type="term" value="C:signal recognition particle, endoplasmic reticulum targeting"/>
    <property type="evidence" value="ECO:0007669"/>
    <property type="project" value="UniProtKB-UniRule"/>
</dbReference>
<comment type="function">
    <text evidence="9">Component of the signal recognition particle (SRP) complex, a ribonucleoprotein complex that mediates the cotranslational targeting of secretory and membrane proteins to the endoplasmic reticulum (ER).</text>
</comment>
<dbReference type="AlphaFoldDB" id="A0A151GRF7"/>
<evidence type="ECO:0000256" key="4">
    <source>
        <dbReference type="ARBA" id="ARBA00018350"/>
    </source>
</evidence>
<dbReference type="RefSeq" id="XP_040659000.1">
    <property type="nucleotide sequence ID" value="XM_040798117.1"/>
</dbReference>
<evidence type="ECO:0000256" key="3">
    <source>
        <dbReference type="ARBA" id="ARBA00007676"/>
    </source>
</evidence>
<sequence>MPPEHTAALTALLRSAVISDDDEVLMAANAAIKVDKSNFIAQHTRVVALLRLDRFEDAVRVIAEGGTKLEAKCTLEKAYALYKLGDLSAAADCLKTSALDNRGLCHIAAQVAYRAERFSETEAIYHRLLDAADESQEDNDLNINIRAAQAQHQWQDFSSTSSLLSDCTPDTFELCYNVACAHIARDDLKSAATLLKRAAQLCDASEELTEEDKEGELKSILAQQAYVHARLGETRQALDLYQSLPTTEDADPNLALVIQNNISVLQMKPVNPFLFHRQTAAWMRFATSAKLFSYQATVLARNAAIINTQAHKTSGVRPKFYEKPQLLGIGQDNNVFSVLNVSTETQGNTQRELLRRLAALSNQRPKDVGLVITMVQLHLQQKNRSAALTVLERFFNRLSLSENGDGDVRFSPGLIALAVSLMESLGRNSSINSELAQAVKYWQDRPIASIMSLLREAGIELSTSSNPINSRLAASAFKKLHGESDESPVVSAGLVATLATSDYSTVERHTGQLPSVQTLVGDTDVRILFNSGVAVTSNSAAASRKRAAPDENPGEQLKRNRRRLRKTYAEHNKPLDPERWLPLRDRSTHRPKGKKGKKKKGESTQGGVVKNDETLELVGGGGVRVEKASGSNTSKKKKGRK</sequence>
<dbReference type="Pfam" id="PF17004">
    <property type="entry name" value="SRP_TPR_like"/>
    <property type="match status" value="1"/>
</dbReference>
<proteinExistence type="inferred from homology"/>
<feature type="region of interest" description="Disordered" evidence="10">
    <location>
        <begin position="538"/>
        <end position="557"/>
    </location>
</feature>
<keyword evidence="13" id="KW-1185">Reference proteome</keyword>
<comment type="caution">
    <text evidence="12">The sequence shown here is derived from an EMBL/GenBank/DDBJ whole genome shotgun (WGS) entry which is preliminary data.</text>
</comment>
<dbReference type="InterPro" id="IPR026270">
    <property type="entry name" value="SRP72"/>
</dbReference>
<dbReference type="GO" id="GO:0008312">
    <property type="term" value="F:7S RNA binding"/>
    <property type="evidence" value="ECO:0007669"/>
    <property type="project" value="InterPro"/>
</dbReference>
<dbReference type="STRING" id="98403.A0A151GRF7"/>
<dbReference type="Pfam" id="PF08492">
    <property type="entry name" value="SRP72"/>
    <property type="match status" value="1"/>
</dbReference>
<dbReference type="PANTHER" id="PTHR14094:SF9">
    <property type="entry name" value="SIGNAL RECOGNITION PARTICLE SUBUNIT SRP72"/>
    <property type="match status" value="1"/>
</dbReference>
<keyword evidence="8 9" id="KW-0687">Ribonucleoprotein</keyword>
<name>A0A151GRF7_DRECN</name>
<evidence type="ECO:0000256" key="6">
    <source>
        <dbReference type="ARBA" id="ARBA00022824"/>
    </source>
</evidence>
<keyword evidence="7 9" id="KW-0733">Signal recognition particle</keyword>
<keyword evidence="6" id="KW-0256">Endoplasmic reticulum</keyword>